<feature type="domain" description="Fibronectin type-III" evidence="13">
    <location>
        <begin position="328"/>
        <end position="423"/>
    </location>
</feature>
<evidence type="ECO:0000256" key="2">
    <source>
        <dbReference type="ARBA" id="ARBA00013064"/>
    </source>
</evidence>
<name>K1R6I3_MAGGI</name>
<evidence type="ECO:0000313" key="14">
    <source>
        <dbReference type="EMBL" id="EKC36845.1"/>
    </source>
</evidence>
<evidence type="ECO:0000259" key="12">
    <source>
        <dbReference type="PROSITE" id="PS50056"/>
    </source>
</evidence>
<dbReference type="InterPro" id="IPR000242">
    <property type="entry name" value="PTP_cat"/>
</dbReference>
<keyword evidence="6" id="KW-0904">Protein phosphatase</keyword>
<comment type="subcellular location">
    <subcellularLocation>
        <location evidence="1">Membrane</location>
        <topology evidence="1">Single-pass type I membrane protein</topology>
    </subcellularLocation>
</comment>
<evidence type="ECO:0000256" key="9">
    <source>
        <dbReference type="ARBA" id="ARBA00023180"/>
    </source>
</evidence>
<dbReference type="InterPro" id="IPR036116">
    <property type="entry name" value="FN3_sf"/>
</dbReference>
<dbReference type="InterPro" id="IPR003961">
    <property type="entry name" value="FN3_dom"/>
</dbReference>
<evidence type="ECO:0000256" key="10">
    <source>
        <dbReference type="ARBA" id="ARBA00051722"/>
    </source>
</evidence>
<dbReference type="EC" id="3.1.3.48" evidence="2"/>
<dbReference type="PROSITE" id="PS50056">
    <property type="entry name" value="TYR_PHOSPHATASE_2"/>
    <property type="match status" value="1"/>
</dbReference>
<dbReference type="InterPro" id="IPR016130">
    <property type="entry name" value="Tyr_Pase_AS"/>
</dbReference>
<dbReference type="PRINTS" id="PR00700">
    <property type="entry name" value="PRTYPHPHTASE"/>
</dbReference>
<dbReference type="PROSITE" id="PS50055">
    <property type="entry name" value="TYR_PHOSPHATASE_PTP"/>
    <property type="match status" value="1"/>
</dbReference>
<dbReference type="Gene3D" id="2.60.40.10">
    <property type="entry name" value="Immunoglobulins"/>
    <property type="match status" value="9"/>
</dbReference>
<feature type="domain" description="Fibronectin type-III" evidence="13">
    <location>
        <begin position="150"/>
        <end position="241"/>
    </location>
</feature>
<dbReference type="InterPro" id="IPR013783">
    <property type="entry name" value="Ig-like_fold"/>
</dbReference>
<evidence type="ECO:0000256" key="7">
    <source>
        <dbReference type="ARBA" id="ARBA00022989"/>
    </source>
</evidence>
<dbReference type="CDD" id="cd14548">
    <property type="entry name" value="R3-PTPc"/>
    <property type="match status" value="1"/>
</dbReference>
<feature type="domain" description="Fibronectin type-III" evidence="13">
    <location>
        <begin position="604"/>
        <end position="694"/>
    </location>
</feature>
<evidence type="ECO:0000256" key="5">
    <source>
        <dbReference type="ARBA" id="ARBA00022801"/>
    </source>
</evidence>
<dbReference type="GO" id="GO:0004725">
    <property type="term" value="F:protein tyrosine phosphatase activity"/>
    <property type="evidence" value="ECO:0007669"/>
    <property type="project" value="UniProtKB-EC"/>
</dbReference>
<dbReference type="PANTHER" id="PTHR46957:SF3">
    <property type="entry name" value="CYTOKINE RECEPTOR"/>
    <property type="match status" value="1"/>
</dbReference>
<feature type="domain" description="Tyrosine specific protein phosphatases" evidence="12">
    <location>
        <begin position="1677"/>
        <end position="1751"/>
    </location>
</feature>
<keyword evidence="9" id="KW-0325">Glycoprotein</keyword>
<evidence type="ECO:0000256" key="1">
    <source>
        <dbReference type="ARBA" id="ARBA00004479"/>
    </source>
</evidence>
<evidence type="ECO:0000256" key="6">
    <source>
        <dbReference type="ARBA" id="ARBA00022912"/>
    </source>
</evidence>
<dbReference type="PROSITE" id="PS00383">
    <property type="entry name" value="TYR_PHOSPHATASE_1"/>
    <property type="match status" value="1"/>
</dbReference>
<dbReference type="FunFam" id="3.90.190.10:FF:000009">
    <property type="entry name" value="Receptor-type tyrosine-protein phosphatase beta"/>
    <property type="match status" value="1"/>
</dbReference>
<dbReference type="Pfam" id="PF00041">
    <property type="entry name" value="fn3"/>
    <property type="match status" value="6"/>
</dbReference>
<dbReference type="HOGENOM" id="CLU_000787_0_0_1"/>
<dbReference type="SMART" id="SM00194">
    <property type="entry name" value="PTPc"/>
    <property type="match status" value="1"/>
</dbReference>
<dbReference type="SMART" id="SM00060">
    <property type="entry name" value="FN3"/>
    <property type="match status" value="12"/>
</dbReference>
<accession>K1R6I3</accession>
<dbReference type="InterPro" id="IPR000387">
    <property type="entry name" value="Tyr_Pase_dom"/>
</dbReference>
<dbReference type="SUPFAM" id="SSF52799">
    <property type="entry name" value="(Phosphotyrosine protein) phosphatases II"/>
    <property type="match status" value="1"/>
</dbReference>
<evidence type="ECO:0000256" key="4">
    <source>
        <dbReference type="ARBA" id="ARBA00022729"/>
    </source>
</evidence>
<evidence type="ECO:0000256" key="3">
    <source>
        <dbReference type="ARBA" id="ARBA00022692"/>
    </source>
</evidence>
<dbReference type="GO" id="GO:0016020">
    <property type="term" value="C:membrane"/>
    <property type="evidence" value="ECO:0007669"/>
    <property type="project" value="UniProtKB-SubCell"/>
</dbReference>
<evidence type="ECO:0000259" key="13">
    <source>
        <dbReference type="PROSITE" id="PS50853"/>
    </source>
</evidence>
<feature type="domain" description="Fibronectin type-III" evidence="13">
    <location>
        <begin position="979"/>
        <end position="1069"/>
    </location>
</feature>
<comment type="catalytic activity">
    <reaction evidence="10">
        <text>O-phospho-L-tyrosyl-[protein] + H2O = L-tyrosyl-[protein] + phosphate</text>
        <dbReference type="Rhea" id="RHEA:10684"/>
        <dbReference type="Rhea" id="RHEA-COMP:10136"/>
        <dbReference type="Rhea" id="RHEA-COMP:20101"/>
        <dbReference type="ChEBI" id="CHEBI:15377"/>
        <dbReference type="ChEBI" id="CHEBI:43474"/>
        <dbReference type="ChEBI" id="CHEBI:46858"/>
        <dbReference type="ChEBI" id="CHEBI:61978"/>
        <dbReference type="EC" id="3.1.3.48"/>
    </reaction>
</comment>
<sequence length="1807" mass="201772">MFYSAICVTLAVFISLPSPGGECNSWTVPWGQDRNTDTARIRKIIIATTLPITGDKQALSLVHSQETVSTSTSEYELTVNITGTDPSKQYRLGYGTTSENLTWVELAGGDAATYLLYPVIGLNPGVTYRVKVEKSGADIYNQEVTTNPLPPVNILVTSAGTHFLTITWETDPGSTQDGGRVLLSSNGSEVMTFEATSGKQVNATNLQPGVRYSISVITLSRGKASVESQPHADNTVPLAPTLTSVQAVDTKTLMITWTTQGDHDDVLLTAIYNDTTNEEKTQKLTCRMLFTFCLVDVLGVPGQKLLIQGYTTLGQRQSSPYSTYHSTKPETVLGLLDNSSSTSHLHLTILPPSYSYFNLYNIEVFRDNDSELVFDQNISLARDETDIFLWNLTAGTLYNFSVTTRTIWEESDIFSTEFVTYPNSPENLQITEVTNSSVTLTWMPVASGGLDYYQSSISPRETLTKSPLLQYNLQVREVTFSSLVPGKNYSVDVRAAKQKKLSPRISAEFLTLPNPPEMVNITPISGRELDVDWSPPANGIVDYYTLYLTSDHAHQINVTDKVFISYHRFTSLHPGETYTVHIRSHVANVMSSEVTMSAMTYPSSVAELYVEYVGTRSVNISWPRPNGSAFDTFEIAIDPPHVNAPIRIPDADDILQYTFTNLTPGHLYKISIATVNSGTQSDQASVYVITEPLPVEELNVTSGDPYTLNVEWSTPDPAQQHHFNLQYHDWLDSGNTSFPMVLALHDKSKYETHILSLKPGHHYSVYVQAKQVKDTGNGSLVAYSAWQSVNKTTKPNKVMNLTYTASHDNILLTWLPGNDSMQDSYFVWYRARLHGDYSQWMKNISSDTRIELTSLFPGLMYEMVVFAVSHSEMSPPSVVSALMSPLPPSDVMVTAINNDSLSMNWTYNSNATFVESWNVTHTSLIDGTSETATILANASQNVINYNVTGLTSGHTYSISIYSVVQNVVSEAISLNVSVKPDIETVLSEGTVGSNNLTVSYTPTDNYFQFYVFELLSPYSVQRKDRNESDRSVVFSGLQGGTKYTVRVMAVSGDQSSPPRFILIRTVPELPFVEREMTANYIKLKIHKPPGIVDTYNVSCSQNCGSQSRPANQTIVELEFGPLNPYTDYNFVIQAIAGDKVNSLFVYSRTEESAPSAVQNLNVVEISPRTVNVSWSPPMYPNGIVRSYHITYTAEDETGHIMDQGQADITVTPELLSAQTFRQKFVDLKAGLKYTFRVSAKTVLANIPEKAEIVLRTYNPPIKDGLTLSQTKPKQLTSGGQTVTPTTITANFTNAFSDKYGPIQAYIVIIATDADEEHIKTSTLPDWKAAQVNPNIKAYQTVRNCSDFFLPTSSCGRTRSVRSTGGEKSFKVFEIGVEAECANVPYCNGPLKQNTKYYVRLRAYTAGGYADTAYSDPIVTGTVPDPDEGPGTGAIIAAVVSSIFVVLFIIAVFFVRRRFQNKSPGHTPGGPSPRTSFSRHKKSHEVKVADFKDYIKTLSADSDFKYAEQFEDLKEVGREQTCSAAELPVNRGKNRFTNILPYDHSRVKLLPTDDEEGSDYINANYMPGYTSKREYIVTQGPLPSTRDDFWRMIWEQNIRNIVMLTRCTEKGREKCDHYWPPHSDAMFYGDLQVAVLTETRFPSWSITEMKIAYGNVTRPIRHFHFTAWPDFGVPERPQSLIKFVRIVRDQMIRECGPMLVHCSAGVGRSGTFIVLDRLLQEIKERDTLDIFSIVHDLRKERVWMVQTEQQYVCVHQCLLCVLEGREEEHVYQNVGIANAAFDVVLCFYSFFVSTQDIKRDWDIDVMKD</sequence>
<dbReference type="FunCoup" id="K1R6I3">
    <property type="interactions" value="125"/>
</dbReference>
<gene>
    <name evidence="14" type="ORF">CGI_10014136</name>
</gene>
<proteinExistence type="predicted"/>
<dbReference type="PANTHER" id="PTHR46957">
    <property type="entry name" value="CYTOKINE RECEPTOR"/>
    <property type="match status" value="1"/>
</dbReference>
<dbReference type="EMBL" id="JH815840">
    <property type="protein sequence ID" value="EKC36845.1"/>
    <property type="molecule type" value="Genomic_DNA"/>
</dbReference>
<feature type="domain" description="Fibronectin type-III" evidence="13">
    <location>
        <begin position="424"/>
        <end position="515"/>
    </location>
</feature>
<keyword evidence="7" id="KW-1133">Transmembrane helix</keyword>
<reference evidence="14" key="1">
    <citation type="journal article" date="2012" name="Nature">
        <title>The oyster genome reveals stress adaptation and complexity of shell formation.</title>
        <authorList>
            <person name="Zhang G."/>
            <person name="Fang X."/>
            <person name="Guo X."/>
            <person name="Li L."/>
            <person name="Luo R."/>
            <person name="Xu F."/>
            <person name="Yang P."/>
            <person name="Zhang L."/>
            <person name="Wang X."/>
            <person name="Qi H."/>
            <person name="Xiong Z."/>
            <person name="Que H."/>
            <person name="Xie Y."/>
            <person name="Holland P.W."/>
            <person name="Paps J."/>
            <person name="Zhu Y."/>
            <person name="Wu F."/>
            <person name="Chen Y."/>
            <person name="Wang J."/>
            <person name="Peng C."/>
            <person name="Meng J."/>
            <person name="Yang L."/>
            <person name="Liu J."/>
            <person name="Wen B."/>
            <person name="Zhang N."/>
            <person name="Huang Z."/>
            <person name="Zhu Q."/>
            <person name="Feng Y."/>
            <person name="Mount A."/>
            <person name="Hedgecock D."/>
            <person name="Xu Z."/>
            <person name="Liu Y."/>
            <person name="Domazet-Loso T."/>
            <person name="Du Y."/>
            <person name="Sun X."/>
            <person name="Zhang S."/>
            <person name="Liu B."/>
            <person name="Cheng P."/>
            <person name="Jiang X."/>
            <person name="Li J."/>
            <person name="Fan D."/>
            <person name="Wang W."/>
            <person name="Fu W."/>
            <person name="Wang T."/>
            <person name="Wang B."/>
            <person name="Zhang J."/>
            <person name="Peng Z."/>
            <person name="Li Y."/>
            <person name="Li N."/>
            <person name="Wang J."/>
            <person name="Chen M."/>
            <person name="He Y."/>
            <person name="Tan F."/>
            <person name="Song X."/>
            <person name="Zheng Q."/>
            <person name="Huang R."/>
            <person name="Yang H."/>
            <person name="Du X."/>
            <person name="Chen L."/>
            <person name="Yang M."/>
            <person name="Gaffney P.M."/>
            <person name="Wang S."/>
            <person name="Luo L."/>
            <person name="She Z."/>
            <person name="Ming Y."/>
            <person name="Huang W."/>
            <person name="Zhang S."/>
            <person name="Huang B."/>
            <person name="Zhang Y."/>
            <person name="Qu T."/>
            <person name="Ni P."/>
            <person name="Miao G."/>
            <person name="Wang J."/>
            <person name="Wang Q."/>
            <person name="Steinberg C.E."/>
            <person name="Wang H."/>
            <person name="Li N."/>
            <person name="Qian L."/>
            <person name="Zhang G."/>
            <person name="Li Y."/>
            <person name="Yang H."/>
            <person name="Liu X."/>
            <person name="Wang J."/>
            <person name="Yin Y."/>
            <person name="Wang J."/>
        </authorList>
    </citation>
    <scope>NUCLEOTIDE SEQUENCE [LARGE SCALE GENOMIC DNA]</scope>
    <source>
        <strain evidence="14">05x7-T-G4-1.051#20</strain>
    </source>
</reference>
<organism evidence="14">
    <name type="scientific">Magallana gigas</name>
    <name type="common">Pacific oyster</name>
    <name type="synonym">Crassostrea gigas</name>
    <dbReference type="NCBI Taxonomy" id="29159"/>
    <lineage>
        <taxon>Eukaryota</taxon>
        <taxon>Metazoa</taxon>
        <taxon>Spiralia</taxon>
        <taxon>Lophotrochozoa</taxon>
        <taxon>Mollusca</taxon>
        <taxon>Bivalvia</taxon>
        <taxon>Autobranchia</taxon>
        <taxon>Pteriomorphia</taxon>
        <taxon>Ostreida</taxon>
        <taxon>Ostreoidea</taxon>
        <taxon>Ostreidae</taxon>
        <taxon>Magallana</taxon>
    </lineage>
</organism>
<dbReference type="Pfam" id="PF00102">
    <property type="entry name" value="Y_phosphatase"/>
    <property type="match status" value="1"/>
</dbReference>
<feature type="domain" description="Fibronectin type-III" evidence="13">
    <location>
        <begin position="516"/>
        <end position="603"/>
    </location>
</feature>
<dbReference type="Gene3D" id="3.90.190.10">
    <property type="entry name" value="Protein tyrosine phosphatase superfamily"/>
    <property type="match status" value="1"/>
</dbReference>
<keyword evidence="3" id="KW-0812">Transmembrane</keyword>
<dbReference type="CDD" id="cd00063">
    <property type="entry name" value="FN3"/>
    <property type="match status" value="9"/>
</dbReference>
<evidence type="ECO:0000256" key="8">
    <source>
        <dbReference type="ARBA" id="ARBA00023136"/>
    </source>
</evidence>
<keyword evidence="4" id="KW-0732">Signal</keyword>
<feature type="domain" description="Fibronectin type-III" evidence="13">
    <location>
        <begin position="794"/>
        <end position="889"/>
    </location>
</feature>
<protein>
    <recommendedName>
        <fullName evidence="2">protein-tyrosine-phosphatase</fullName>
        <ecNumber evidence="2">3.1.3.48</ecNumber>
    </recommendedName>
</protein>
<dbReference type="InterPro" id="IPR029021">
    <property type="entry name" value="Prot-tyrosine_phosphatase-like"/>
</dbReference>
<dbReference type="InterPro" id="IPR003595">
    <property type="entry name" value="Tyr_Pase_cat"/>
</dbReference>
<dbReference type="SUPFAM" id="SSF49265">
    <property type="entry name" value="Fibronectin type III"/>
    <property type="match status" value="6"/>
</dbReference>
<feature type="domain" description="Fibronectin type-III" evidence="13">
    <location>
        <begin position="1156"/>
        <end position="1259"/>
    </location>
</feature>
<evidence type="ECO:0000259" key="11">
    <source>
        <dbReference type="PROSITE" id="PS50055"/>
    </source>
</evidence>
<dbReference type="InParanoid" id="K1R6I3"/>
<dbReference type="InterPro" id="IPR050713">
    <property type="entry name" value="RTP_Phos/Ushers"/>
</dbReference>
<feature type="domain" description="Tyrosine-protein phosphatase" evidence="11">
    <location>
        <begin position="1505"/>
        <end position="1760"/>
    </location>
</feature>
<dbReference type="PROSITE" id="PS50853">
    <property type="entry name" value="FN3"/>
    <property type="match status" value="8"/>
</dbReference>
<keyword evidence="5" id="KW-0378">Hydrolase</keyword>
<dbReference type="SMART" id="SM00404">
    <property type="entry name" value="PTPc_motif"/>
    <property type="match status" value="1"/>
</dbReference>
<keyword evidence="8" id="KW-0472">Membrane</keyword>